<dbReference type="InterPro" id="IPR009071">
    <property type="entry name" value="HMG_box_dom"/>
</dbReference>
<proteinExistence type="predicted"/>
<feature type="domain" description="HMG box" evidence="4">
    <location>
        <begin position="33"/>
        <end position="117"/>
    </location>
</feature>
<dbReference type="RefSeq" id="XP_002177611.1">
    <property type="nucleotide sequence ID" value="XM_002177575.1"/>
</dbReference>
<dbReference type="InParanoid" id="B7FS64"/>
<feature type="region of interest" description="Disordered" evidence="3">
    <location>
        <begin position="156"/>
        <end position="186"/>
    </location>
</feature>
<reference evidence="6" key="2">
    <citation type="submission" date="2008-08" db="EMBL/GenBank/DDBJ databases">
        <authorList>
            <consortium name="Diatom Consortium"/>
            <person name="Grigoriev I."/>
            <person name="Grimwood J."/>
            <person name="Kuo A."/>
            <person name="Otillar R.P."/>
            <person name="Salamov A."/>
            <person name="Detter J.C."/>
            <person name="Lindquist E."/>
            <person name="Shapiro H."/>
            <person name="Lucas S."/>
            <person name="Glavina del Rio T."/>
            <person name="Pitluck S."/>
            <person name="Rokhsar D."/>
            <person name="Bowler C."/>
        </authorList>
    </citation>
    <scope>GENOME REANNOTATION</scope>
    <source>
        <strain evidence="6">CCAP 1055/1</strain>
    </source>
</reference>
<dbReference type="PANTHER" id="PTHR48112:SF22">
    <property type="entry name" value="MITOCHONDRIAL TRANSCRIPTION FACTOR A, ISOFORM B"/>
    <property type="match status" value="1"/>
</dbReference>
<dbReference type="Gene3D" id="1.10.30.10">
    <property type="entry name" value="High mobility group box domain"/>
    <property type="match status" value="1"/>
</dbReference>
<feature type="compositionally biased region" description="Polar residues" evidence="3">
    <location>
        <begin position="156"/>
        <end position="176"/>
    </location>
</feature>
<dbReference type="PROSITE" id="PS50118">
    <property type="entry name" value="HMG_BOX_2"/>
    <property type="match status" value="1"/>
</dbReference>
<accession>B7FS64</accession>
<evidence type="ECO:0000256" key="3">
    <source>
        <dbReference type="SAM" id="MobiDB-lite"/>
    </source>
</evidence>
<feature type="compositionally biased region" description="Low complexity" evidence="3">
    <location>
        <begin position="177"/>
        <end position="186"/>
    </location>
</feature>
<dbReference type="SMART" id="SM00398">
    <property type="entry name" value="HMG"/>
    <property type="match status" value="1"/>
</dbReference>
<evidence type="ECO:0000313" key="6">
    <source>
        <dbReference type="Proteomes" id="UP000000759"/>
    </source>
</evidence>
<dbReference type="PANTHER" id="PTHR48112">
    <property type="entry name" value="HIGH MOBILITY GROUP PROTEIN DSP1"/>
    <property type="match status" value="1"/>
</dbReference>
<dbReference type="PaxDb" id="2850-Phatr43419"/>
<dbReference type="SUPFAM" id="SSF47095">
    <property type="entry name" value="HMG-box"/>
    <property type="match status" value="1"/>
</dbReference>
<keyword evidence="1 2" id="KW-0238">DNA-binding</keyword>
<sequence length="343" mass="39105">MFPINPNGDATKKGKPRGRKKKPRKWTKPDGMPKRPLSAYNLFFRHERRKLLDASSPSIEDNEETNAIVAESKIGFAVLARTIASKWRDLEENEKIPYVQQAEIEQERYKREVEEWQRLGLDPRQKNPEASNACNAELFIDNQHNLDSYRKPNASFSVQRHTSSHKANISPFNVPQSSRTSNSSTFSLQDLVQSSATPEFWEKEGRADLPSSQNKFATSVESALHQHQPYQFRQLHQEKDFFETVESSSYDQAYAPLQPFAASINKSPKTQKVKDTARGDNLAEGTEAFWSEATKNFALPSQVEDQKLPANDEYQTTHATQASLQQLQEKLSSEEISFLKKLG</sequence>
<feature type="region of interest" description="Disordered" evidence="3">
    <location>
        <begin position="1"/>
        <end position="37"/>
    </location>
</feature>
<dbReference type="EMBL" id="CM000606">
    <property type="protein sequence ID" value="EEC50425.1"/>
    <property type="molecule type" value="Genomic_DNA"/>
</dbReference>
<dbReference type="InterPro" id="IPR036910">
    <property type="entry name" value="HMG_box_dom_sf"/>
</dbReference>
<organism evidence="5 6">
    <name type="scientific">Phaeodactylum tricornutum (strain CCAP 1055/1)</name>
    <dbReference type="NCBI Taxonomy" id="556484"/>
    <lineage>
        <taxon>Eukaryota</taxon>
        <taxon>Sar</taxon>
        <taxon>Stramenopiles</taxon>
        <taxon>Ochrophyta</taxon>
        <taxon>Bacillariophyta</taxon>
        <taxon>Bacillariophyceae</taxon>
        <taxon>Bacillariophycidae</taxon>
        <taxon>Naviculales</taxon>
        <taxon>Phaeodactylaceae</taxon>
        <taxon>Phaeodactylum</taxon>
    </lineage>
</organism>
<dbReference type="GO" id="GO:0003677">
    <property type="term" value="F:DNA binding"/>
    <property type="evidence" value="ECO:0007669"/>
    <property type="project" value="UniProtKB-UniRule"/>
</dbReference>
<dbReference type="Pfam" id="PF00505">
    <property type="entry name" value="HMG_box"/>
    <property type="match status" value="1"/>
</dbReference>
<dbReference type="GeneID" id="7197431"/>
<reference evidence="5 6" key="1">
    <citation type="journal article" date="2008" name="Nature">
        <title>The Phaeodactylum genome reveals the evolutionary history of diatom genomes.</title>
        <authorList>
            <person name="Bowler C."/>
            <person name="Allen A.E."/>
            <person name="Badger J.H."/>
            <person name="Grimwood J."/>
            <person name="Jabbari K."/>
            <person name="Kuo A."/>
            <person name="Maheswari U."/>
            <person name="Martens C."/>
            <person name="Maumus F."/>
            <person name="Otillar R.P."/>
            <person name="Rayko E."/>
            <person name="Salamov A."/>
            <person name="Vandepoele K."/>
            <person name="Beszteri B."/>
            <person name="Gruber A."/>
            <person name="Heijde M."/>
            <person name="Katinka M."/>
            <person name="Mock T."/>
            <person name="Valentin K."/>
            <person name="Verret F."/>
            <person name="Berges J.A."/>
            <person name="Brownlee C."/>
            <person name="Cadoret J.P."/>
            <person name="Chiovitti A."/>
            <person name="Choi C.J."/>
            <person name="Coesel S."/>
            <person name="De Martino A."/>
            <person name="Detter J.C."/>
            <person name="Durkin C."/>
            <person name="Falciatore A."/>
            <person name="Fournet J."/>
            <person name="Haruta M."/>
            <person name="Huysman M.J."/>
            <person name="Jenkins B.D."/>
            <person name="Jiroutova K."/>
            <person name="Jorgensen R.E."/>
            <person name="Joubert Y."/>
            <person name="Kaplan A."/>
            <person name="Kroger N."/>
            <person name="Kroth P.G."/>
            <person name="La Roche J."/>
            <person name="Lindquist E."/>
            <person name="Lommer M."/>
            <person name="Martin-Jezequel V."/>
            <person name="Lopez P.J."/>
            <person name="Lucas S."/>
            <person name="Mangogna M."/>
            <person name="McGinnis K."/>
            <person name="Medlin L.K."/>
            <person name="Montsant A."/>
            <person name="Oudot-Le Secq M.P."/>
            <person name="Napoli C."/>
            <person name="Obornik M."/>
            <person name="Parker M.S."/>
            <person name="Petit J.L."/>
            <person name="Porcel B.M."/>
            <person name="Poulsen N."/>
            <person name="Robison M."/>
            <person name="Rychlewski L."/>
            <person name="Rynearson T.A."/>
            <person name="Schmutz J."/>
            <person name="Shapiro H."/>
            <person name="Siaut M."/>
            <person name="Stanley M."/>
            <person name="Sussman M.R."/>
            <person name="Taylor A.R."/>
            <person name="Vardi A."/>
            <person name="von Dassow P."/>
            <person name="Vyverman W."/>
            <person name="Willis A."/>
            <person name="Wyrwicz L.S."/>
            <person name="Rokhsar D.S."/>
            <person name="Weissenbach J."/>
            <person name="Armbrust E.V."/>
            <person name="Green B.R."/>
            <person name="Van de Peer Y."/>
            <person name="Grigoriev I.V."/>
        </authorList>
    </citation>
    <scope>NUCLEOTIDE SEQUENCE [LARGE SCALE GENOMIC DNA]</scope>
    <source>
        <strain evidence="5 6">CCAP 1055/1</strain>
    </source>
</reference>
<evidence type="ECO:0000313" key="5">
    <source>
        <dbReference type="EMBL" id="EEC50425.1"/>
    </source>
</evidence>
<dbReference type="KEGG" id="pti:PHATRDRAFT_43419"/>
<evidence type="ECO:0000256" key="2">
    <source>
        <dbReference type="PROSITE-ProRule" id="PRU00267"/>
    </source>
</evidence>
<dbReference type="Proteomes" id="UP000000759">
    <property type="component" value="Chromosome 2"/>
</dbReference>
<keyword evidence="6" id="KW-1185">Reference proteome</keyword>
<dbReference type="AlphaFoldDB" id="B7FS64"/>
<evidence type="ECO:0000256" key="1">
    <source>
        <dbReference type="ARBA" id="ARBA00023125"/>
    </source>
</evidence>
<dbReference type="GO" id="GO:0005634">
    <property type="term" value="C:nucleus"/>
    <property type="evidence" value="ECO:0007669"/>
    <property type="project" value="UniProtKB-UniRule"/>
</dbReference>
<gene>
    <name evidence="5" type="ORF">PHATRDRAFT_43419</name>
</gene>
<protein>
    <recommendedName>
        <fullName evidence="4">HMG box domain-containing protein</fullName>
    </recommendedName>
</protein>
<keyword evidence="2" id="KW-0539">Nucleus</keyword>
<evidence type="ECO:0000259" key="4">
    <source>
        <dbReference type="PROSITE" id="PS50118"/>
    </source>
</evidence>
<dbReference type="HOGENOM" id="CLU_810046_0_0_1"/>
<name>B7FS64_PHATC</name>
<feature type="DNA-binding region" description="HMG box" evidence="2">
    <location>
        <begin position="33"/>
        <end position="117"/>
    </location>
</feature>
<dbReference type="InterPro" id="IPR050342">
    <property type="entry name" value="HMGB"/>
</dbReference>
<dbReference type="STRING" id="556484.B7FS64"/>
<dbReference type="OrthoDB" id="49060at2759"/>
<feature type="compositionally biased region" description="Basic residues" evidence="3">
    <location>
        <begin position="13"/>
        <end position="26"/>
    </location>
</feature>
<dbReference type="eggNOG" id="ENOG502T0MJ">
    <property type="taxonomic scope" value="Eukaryota"/>
</dbReference>